<dbReference type="EMBL" id="JASJQH010004155">
    <property type="protein sequence ID" value="KAK9759401.1"/>
    <property type="molecule type" value="Genomic_DNA"/>
</dbReference>
<evidence type="ECO:0000313" key="3">
    <source>
        <dbReference type="Proteomes" id="UP001479436"/>
    </source>
</evidence>
<dbReference type="Proteomes" id="UP001479436">
    <property type="component" value="Unassembled WGS sequence"/>
</dbReference>
<sequence length="167" mass="18461">MNWNLVSFAGYRGKVPRPQARAALPQKASRWSRPCTSLPTPVRGSRRQGRPSSLTARSFPLLSAAPSCIPSDLESGDATQLGRTFSGISLQVHKDHAFLVKLVAPSLPTRSFLPTLHSARRTYPVVLTYPTLNKRYLLAIFLFKTSASKGRLRLPYLPGRSCLPCTR</sequence>
<evidence type="ECO:0000313" key="2">
    <source>
        <dbReference type="EMBL" id="KAK9759401.1"/>
    </source>
</evidence>
<gene>
    <name evidence="2" type="ORF">K7432_017687</name>
</gene>
<organism evidence="2 3">
    <name type="scientific">Basidiobolus ranarum</name>
    <dbReference type="NCBI Taxonomy" id="34480"/>
    <lineage>
        <taxon>Eukaryota</taxon>
        <taxon>Fungi</taxon>
        <taxon>Fungi incertae sedis</taxon>
        <taxon>Zoopagomycota</taxon>
        <taxon>Entomophthoromycotina</taxon>
        <taxon>Basidiobolomycetes</taxon>
        <taxon>Basidiobolales</taxon>
        <taxon>Basidiobolaceae</taxon>
        <taxon>Basidiobolus</taxon>
    </lineage>
</organism>
<feature type="non-terminal residue" evidence="2">
    <location>
        <position position="167"/>
    </location>
</feature>
<accession>A0ABR2WD28</accession>
<proteinExistence type="predicted"/>
<evidence type="ECO:0000256" key="1">
    <source>
        <dbReference type="SAM" id="MobiDB-lite"/>
    </source>
</evidence>
<reference evidence="2 3" key="1">
    <citation type="submission" date="2023-04" db="EMBL/GenBank/DDBJ databases">
        <title>Genome of Basidiobolus ranarum AG-B5.</title>
        <authorList>
            <person name="Stajich J.E."/>
            <person name="Carter-House D."/>
            <person name="Gryganskyi A."/>
        </authorList>
    </citation>
    <scope>NUCLEOTIDE SEQUENCE [LARGE SCALE GENOMIC DNA]</scope>
    <source>
        <strain evidence="2 3">AG-B5</strain>
    </source>
</reference>
<comment type="caution">
    <text evidence="2">The sequence shown here is derived from an EMBL/GenBank/DDBJ whole genome shotgun (WGS) entry which is preliminary data.</text>
</comment>
<feature type="region of interest" description="Disordered" evidence="1">
    <location>
        <begin position="23"/>
        <end position="53"/>
    </location>
</feature>
<name>A0ABR2WD28_9FUNG</name>
<keyword evidence="3" id="KW-1185">Reference proteome</keyword>
<protein>
    <submittedName>
        <fullName evidence="2">Uncharacterized protein</fullName>
    </submittedName>
</protein>